<name>A0A0N4Y1H1_NIPBR</name>
<organism evidence="4">
    <name type="scientific">Nippostrongylus brasiliensis</name>
    <name type="common">Rat hookworm</name>
    <dbReference type="NCBI Taxonomy" id="27835"/>
    <lineage>
        <taxon>Eukaryota</taxon>
        <taxon>Metazoa</taxon>
        <taxon>Ecdysozoa</taxon>
        <taxon>Nematoda</taxon>
        <taxon>Chromadorea</taxon>
        <taxon>Rhabditida</taxon>
        <taxon>Rhabditina</taxon>
        <taxon>Rhabditomorpha</taxon>
        <taxon>Strongyloidea</taxon>
        <taxon>Heligmosomidae</taxon>
        <taxon>Nippostrongylus</taxon>
    </lineage>
</organism>
<keyword evidence="1" id="KW-0732">Signal</keyword>
<gene>
    <name evidence="2" type="ORF">NBR_LOCUS9468</name>
</gene>
<evidence type="ECO:0000313" key="4">
    <source>
        <dbReference type="WBParaSite" id="NBR_0000946701-mRNA-1"/>
    </source>
</evidence>
<sequence length="91" mass="9911">MKLLSASALILWSPSVSAGAVAAFERLPYCRDGWRRHRRQLGNGSGGARFPESGTTGDPPLINTATRICFTVSVCRCGCERRDNDVSTRII</sequence>
<proteinExistence type="predicted"/>
<feature type="signal peptide" evidence="1">
    <location>
        <begin position="1"/>
        <end position="18"/>
    </location>
</feature>
<accession>A0A0N4Y1H1</accession>
<dbReference type="AlphaFoldDB" id="A0A0N4Y1H1"/>
<reference evidence="4" key="1">
    <citation type="submission" date="2017-02" db="UniProtKB">
        <authorList>
            <consortium name="WormBaseParasite"/>
        </authorList>
    </citation>
    <scope>IDENTIFICATION</scope>
</reference>
<feature type="chain" id="PRO_5043125100" evidence="1">
    <location>
        <begin position="19"/>
        <end position="91"/>
    </location>
</feature>
<dbReference type="Proteomes" id="UP000271162">
    <property type="component" value="Unassembled WGS sequence"/>
</dbReference>
<dbReference type="WBParaSite" id="NBR_0000946701-mRNA-1">
    <property type="protein sequence ID" value="NBR_0000946701-mRNA-1"/>
    <property type="gene ID" value="NBR_0000946701"/>
</dbReference>
<evidence type="ECO:0000313" key="2">
    <source>
        <dbReference type="EMBL" id="VDL73057.1"/>
    </source>
</evidence>
<protein>
    <submittedName>
        <fullName evidence="4">Secreted protein</fullName>
    </submittedName>
</protein>
<keyword evidence="3" id="KW-1185">Reference proteome</keyword>
<dbReference type="EMBL" id="UYSL01020147">
    <property type="protein sequence ID" value="VDL73057.1"/>
    <property type="molecule type" value="Genomic_DNA"/>
</dbReference>
<reference evidence="2 3" key="2">
    <citation type="submission" date="2018-11" db="EMBL/GenBank/DDBJ databases">
        <authorList>
            <consortium name="Pathogen Informatics"/>
        </authorList>
    </citation>
    <scope>NUCLEOTIDE SEQUENCE [LARGE SCALE GENOMIC DNA]</scope>
</reference>
<evidence type="ECO:0000313" key="3">
    <source>
        <dbReference type="Proteomes" id="UP000271162"/>
    </source>
</evidence>
<evidence type="ECO:0000256" key="1">
    <source>
        <dbReference type="SAM" id="SignalP"/>
    </source>
</evidence>